<dbReference type="RefSeq" id="WP_316430584.1">
    <property type="nucleotide sequence ID" value="NZ_CP053586.1"/>
</dbReference>
<dbReference type="InterPro" id="IPR006439">
    <property type="entry name" value="HAD-SF_hydro_IA"/>
</dbReference>
<dbReference type="PANTHER" id="PTHR42896">
    <property type="entry name" value="XYLULOSE-1,5-BISPHOSPHATE (XUBP) PHOSPHATASE"/>
    <property type="match status" value="1"/>
</dbReference>
<proteinExistence type="predicted"/>
<dbReference type="SFLD" id="SFLDS00003">
    <property type="entry name" value="Haloacid_Dehalogenase"/>
    <property type="match status" value="1"/>
</dbReference>
<dbReference type="InterPro" id="IPR023198">
    <property type="entry name" value="PGP-like_dom2"/>
</dbReference>
<dbReference type="NCBIfam" id="TIGR01509">
    <property type="entry name" value="HAD-SF-IA-v3"/>
    <property type="match status" value="1"/>
</dbReference>
<dbReference type="CDD" id="cd07528">
    <property type="entry name" value="HAD_CbbY-like"/>
    <property type="match status" value="1"/>
</dbReference>
<evidence type="ECO:0000313" key="1">
    <source>
        <dbReference type="EMBL" id="WNZ24676.1"/>
    </source>
</evidence>
<dbReference type="PANTHER" id="PTHR42896:SF2">
    <property type="entry name" value="CBBY-LIKE PROTEIN"/>
    <property type="match status" value="1"/>
</dbReference>
<dbReference type="SFLD" id="SFLDG01135">
    <property type="entry name" value="C1.5.6:_HAD__Beta-PGM__Phospha"/>
    <property type="match status" value="1"/>
</dbReference>
<dbReference type="InterPro" id="IPR044999">
    <property type="entry name" value="CbbY-like"/>
</dbReference>
<dbReference type="InterPro" id="IPR023214">
    <property type="entry name" value="HAD_sf"/>
</dbReference>
<dbReference type="SFLD" id="SFLDG01129">
    <property type="entry name" value="C1.5:_HAD__Beta-PGM__Phosphata"/>
    <property type="match status" value="1"/>
</dbReference>
<dbReference type="Gene3D" id="1.10.150.240">
    <property type="entry name" value="Putative phosphatase, domain 2"/>
    <property type="match status" value="1"/>
</dbReference>
<dbReference type="InterPro" id="IPR036412">
    <property type="entry name" value="HAD-like_sf"/>
</dbReference>
<protein>
    <submittedName>
        <fullName evidence="1">HAD family hydrolase</fullName>
    </submittedName>
</protein>
<gene>
    <name evidence="1" type="ORF">HJG54_18690</name>
</gene>
<dbReference type="PRINTS" id="PR00413">
    <property type="entry name" value="HADHALOGNASE"/>
</dbReference>
<reference evidence="1" key="1">
    <citation type="submission" date="2020-05" db="EMBL/GenBank/DDBJ databases">
        <authorList>
            <person name="Zhu T."/>
            <person name="Keshari N."/>
            <person name="Lu X."/>
        </authorList>
    </citation>
    <scope>NUCLEOTIDE SEQUENCE</scope>
    <source>
        <strain evidence="1">NK1-12</strain>
    </source>
</reference>
<sequence>MFQLQALIFDVDGTLAETERDGHRVAFNQAFAAAGLDWNWTPERYGELLAVTGGKERIRHFWQQYLPEFVPPLSAGMSEQEWIAGLHKAKTNYYVQLLQTGGISLRPGVRRLLTEARAAGLRLAIATTTTPDNVTALLEAALGPESLSWFELIAAGDIVPAKKPAPDIYHYALNEMQLDPAYCLAFEDSQAGLESARQAGLTTVVTVNDYTRSQDFSGAAIVLDHLGEPDMPFQVLQGDAEGATYFQVSLADALLKASHRV</sequence>
<dbReference type="EMBL" id="CP053586">
    <property type="protein sequence ID" value="WNZ24676.1"/>
    <property type="molecule type" value="Genomic_DNA"/>
</dbReference>
<dbReference type="Gene3D" id="3.40.50.1000">
    <property type="entry name" value="HAD superfamily/HAD-like"/>
    <property type="match status" value="1"/>
</dbReference>
<name>A0AA97AJ95_9CYAN</name>
<dbReference type="GO" id="GO:0016787">
    <property type="term" value="F:hydrolase activity"/>
    <property type="evidence" value="ECO:0007669"/>
    <property type="project" value="UniProtKB-KW"/>
</dbReference>
<dbReference type="Pfam" id="PF00702">
    <property type="entry name" value="Hydrolase"/>
    <property type="match status" value="1"/>
</dbReference>
<keyword evidence="1" id="KW-0378">Hydrolase</keyword>
<dbReference type="AlphaFoldDB" id="A0AA97AJ95"/>
<dbReference type="SFLD" id="SFLDF00035">
    <property type="entry name" value="phosphoglycolate_phosphatase"/>
    <property type="match status" value="1"/>
</dbReference>
<accession>A0AA97AJ95</accession>
<organism evidence="1">
    <name type="scientific">Leptolyngbya sp. NK1-12</name>
    <dbReference type="NCBI Taxonomy" id="2547451"/>
    <lineage>
        <taxon>Bacteria</taxon>
        <taxon>Bacillati</taxon>
        <taxon>Cyanobacteriota</taxon>
        <taxon>Cyanophyceae</taxon>
        <taxon>Leptolyngbyales</taxon>
        <taxon>Leptolyngbyaceae</taxon>
        <taxon>Leptolyngbya group</taxon>
        <taxon>Leptolyngbya</taxon>
    </lineage>
</organism>
<dbReference type="SUPFAM" id="SSF56784">
    <property type="entry name" value="HAD-like"/>
    <property type="match status" value="1"/>
</dbReference>